<protein>
    <submittedName>
        <fullName evidence="1">Uncharacterized protein</fullName>
    </submittedName>
</protein>
<name>A0ABT3TY70_9ACTN</name>
<accession>A0ABT3TY70</accession>
<reference evidence="1" key="1">
    <citation type="submission" date="2022-10" db="EMBL/GenBank/DDBJ databases">
        <title>Streptomyces beihaiensis sp. nov., a chitin degrading actinobacterium, isolated from shrimp pond soil.</title>
        <authorList>
            <person name="Xie J."/>
            <person name="Shen N."/>
        </authorList>
    </citation>
    <scope>NUCLEOTIDE SEQUENCE</scope>
    <source>
        <strain evidence="1">GXMU-J5</strain>
    </source>
</reference>
<sequence>MVVTLLSGRADAHRAHEHRVGVGHGVGQAAAAHRKEQAAGDERQHAPACACAYQVAGWRRARLRLADR</sequence>
<evidence type="ECO:0000313" key="2">
    <source>
        <dbReference type="Proteomes" id="UP001163064"/>
    </source>
</evidence>
<comment type="caution">
    <text evidence="1">The sequence shown here is derived from an EMBL/GenBank/DDBJ whole genome shotgun (WGS) entry which is preliminary data.</text>
</comment>
<feature type="non-terminal residue" evidence="1">
    <location>
        <position position="68"/>
    </location>
</feature>
<proteinExistence type="predicted"/>
<gene>
    <name evidence="1" type="ORF">OFY01_14400</name>
</gene>
<organism evidence="1 2">
    <name type="scientific">Streptomyces beihaiensis</name>
    <dbReference type="NCBI Taxonomy" id="2984495"/>
    <lineage>
        <taxon>Bacteria</taxon>
        <taxon>Bacillati</taxon>
        <taxon>Actinomycetota</taxon>
        <taxon>Actinomycetes</taxon>
        <taxon>Kitasatosporales</taxon>
        <taxon>Streptomycetaceae</taxon>
        <taxon>Streptomyces</taxon>
    </lineage>
</organism>
<dbReference type="Proteomes" id="UP001163064">
    <property type="component" value="Unassembled WGS sequence"/>
</dbReference>
<keyword evidence="2" id="KW-1185">Reference proteome</keyword>
<dbReference type="EMBL" id="JAPHNL010000136">
    <property type="protein sequence ID" value="MCX3060928.1"/>
    <property type="molecule type" value="Genomic_DNA"/>
</dbReference>
<evidence type="ECO:0000313" key="1">
    <source>
        <dbReference type="EMBL" id="MCX3060928.1"/>
    </source>
</evidence>
<dbReference type="RefSeq" id="WP_266599906.1">
    <property type="nucleotide sequence ID" value="NZ_JAPHNL010000136.1"/>
</dbReference>